<evidence type="ECO:0000313" key="2">
    <source>
        <dbReference type="Proteomes" id="UP000179360"/>
    </source>
</evidence>
<dbReference type="SUPFAM" id="SSF52833">
    <property type="entry name" value="Thioredoxin-like"/>
    <property type="match status" value="1"/>
</dbReference>
<dbReference type="AlphaFoldDB" id="A0A1F6TIS2"/>
<dbReference type="STRING" id="1817764.A2637_07715"/>
<evidence type="ECO:0000313" key="1">
    <source>
        <dbReference type="EMBL" id="OGI44988.1"/>
    </source>
</evidence>
<dbReference type="Pfam" id="PF01257">
    <property type="entry name" value="2Fe-2S_thioredx"/>
    <property type="match status" value="1"/>
</dbReference>
<protein>
    <submittedName>
        <fullName evidence="1">2Fe-2S ferredoxin</fullName>
    </submittedName>
</protein>
<dbReference type="InterPro" id="IPR036249">
    <property type="entry name" value="Thioredoxin-like_sf"/>
</dbReference>
<dbReference type="Gene3D" id="3.40.30.10">
    <property type="entry name" value="Glutaredoxin"/>
    <property type="match status" value="1"/>
</dbReference>
<reference evidence="1 2" key="1">
    <citation type="journal article" date="2016" name="Nat. Commun.">
        <title>Thousands of microbial genomes shed light on interconnected biogeochemical processes in an aquifer system.</title>
        <authorList>
            <person name="Anantharaman K."/>
            <person name="Brown C.T."/>
            <person name="Hug L.A."/>
            <person name="Sharon I."/>
            <person name="Castelle C.J."/>
            <person name="Probst A.J."/>
            <person name="Thomas B.C."/>
            <person name="Singh A."/>
            <person name="Wilkins M.J."/>
            <person name="Karaoz U."/>
            <person name="Brodie E.L."/>
            <person name="Williams K.H."/>
            <person name="Hubbard S.S."/>
            <person name="Banfield J.F."/>
        </authorList>
    </citation>
    <scope>NUCLEOTIDE SEQUENCE [LARGE SCALE GENOMIC DNA]</scope>
</reference>
<proteinExistence type="predicted"/>
<dbReference type="EMBL" id="MFSY01000104">
    <property type="protein sequence ID" value="OGI44988.1"/>
    <property type="molecule type" value="Genomic_DNA"/>
</dbReference>
<dbReference type="Proteomes" id="UP000179360">
    <property type="component" value="Unassembled WGS sequence"/>
</dbReference>
<accession>A0A1F6TIS2</accession>
<dbReference type="CDD" id="cd02980">
    <property type="entry name" value="TRX_Fd_family"/>
    <property type="match status" value="1"/>
</dbReference>
<comment type="caution">
    <text evidence="1">The sequence shown here is derived from an EMBL/GenBank/DDBJ whole genome shotgun (WGS) entry which is preliminary data.</text>
</comment>
<gene>
    <name evidence="1" type="ORF">A2637_07715</name>
</gene>
<name>A0A1F6TIS2_9PROT</name>
<sequence>MSYYKYHVFFCTNQRPAGEICCAAKDAAALRDYAKERVKSLGLDGEGGVRINNSGCLGRCHEGPVVVVYPEDTWYTYAGKEDIDEIIDRHLQRGQAIARLRI</sequence>
<organism evidence="1 2">
    <name type="scientific">Candidatus Muproteobacteria bacterium RIFCSPHIGHO2_01_FULL_65_16</name>
    <dbReference type="NCBI Taxonomy" id="1817764"/>
    <lineage>
        <taxon>Bacteria</taxon>
        <taxon>Pseudomonadati</taxon>
        <taxon>Pseudomonadota</taxon>
        <taxon>Candidatus Muproteobacteria</taxon>
    </lineage>
</organism>